<dbReference type="EMBL" id="JBHLXE010000027">
    <property type="protein sequence ID" value="MFC0179071.1"/>
    <property type="molecule type" value="Genomic_DNA"/>
</dbReference>
<feature type="transmembrane region" description="Helical" evidence="12">
    <location>
        <begin position="207"/>
        <end position="229"/>
    </location>
</feature>
<evidence type="ECO:0000313" key="16">
    <source>
        <dbReference type="Proteomes" id="UP001589758"/>
    </source>
</evidence>
<keyword evidence="7 12" id="KW-0812">Transmembrane</keyword>
<keyword evidence="9 12" id="KW-1133">Transmembrane helix</keyword>
<keyword evidence="3" id="KW-1003">Cell membrane</keyword>
<dbReference type="PANTHER" id="PTHR30175">
    <property type="entry name" value="PHOSPHOTRANSFERASE SYSTEM TRANSPORT PROTEIN"/>
    <property type="match status" value="1"/>
</dbReference>
<evidence type="ECO:0000256" key="5">
    <source>
        <dbReference type="ARBA" id="ARBA00022679"/>
    </source>
</evidence>
<protein>
    <submittedName>
        <fullName evidence="15">PTS transporter subunit EIIC</fullName>
    </submittedName>
</protein>
<feature type="transmembrane region" description="Helical" evidence="12">
    <location>
        <begin position="151"/>
        <end position="170"/>
    </location>
</feature>
<dbReference type="InterPro" id="IPR001996">
    <property type="entry name" value="PTS_IIB_1"/>
</dbReference>
<keyword evidence="6" id="KW-0598">Phosphotransferase system</keyword>
<name>A0ABV6CA12_9GAMM</name>
<dbReference type="PROSITE" id="PS51103">
    <property type="entry name" value="PTS_EIIC_TYPE_1"/>
    <property type="match status" value="1"/>
</dbReference>
<feature type="transmembrane region" description="Helical" evidence="12">
    <location>
        <begin position="437"/>
        <end position="457"/>
    </location>
</feature>
<keyword evidence="10 12" id="KW-0472">Membrane</keyword>
<evidence type="ECO:0000256" key="4">
    <source>
        <dbReference type="ARBA" id="ARBA00022597"/>
    </source>
</evidence>
<dbReference type="Pfam" id="PF00367">
    <property type="entry name" value="PTS_EIIB"/>
    <property type="match status" value="1"/>
</dbReference>
<keyword evidence="2" id="KW-0813">Transport</keyword>
<feature type="transmembrane region" description="Helical" evidence="12">
    <location>
        <begin position="176"/>
        <end position="195"/>
    </location>
</feature>
<feature type="transmembrane region" description="Helical" evidence="12">
    <location>
        <begin position="249"/>
        <end position="274"/>
    </location>
</feature>
<comment type="caution">
    <text evidence="15">The sequence shown here is derived from an EMBL/GenBank/DDBJ whole genome shotgun (WGS) entry which is preliminary data.</text>
</comment>
<dbReference type="SUPFAM" id="SSF55604">
    <property type="entry name" value="Glucose permease domain IIB"/>
    <property type="match status" value="1"/>
</dbReference>
<feature type="transmembrane region" description="Helical" evidence="12">
    <location>
        <begin position="361"/>
        <end position="382"/>
    </location>
</feature>
<feature type="transmembrane region" description="Helical" evidence="12">
    <location>
        <begin position="116"/>
        <end position="139"/>
    </location>
</feature>
<evidence type="ECO:0000256" key="12">
    <source>
        <dbReference type="SAM" id="Phobius"/>
    </source>
</evidence>
<evidence type="ECO:0000256" key="1">
    <source>
        <dbReference type="ARBA" id="ARBA00004651"/>
    </source>
</evidence>
<gene>
    <name evidence="15" type="ORF">ACFFIT_02995</name>
</gene>
<dbReference type="InterPro" id="IPR018113">
    <property type="entry name" value="PTrfase_EIIB_Cys"/>
</dbReference>
<dbReference type="RefSeq" id="WP_385876164.1">
    <property type="nucleotide sequence ID" value="NZ_JBHLXE010000027.1"/>
</dbReference>
<keyword evidence="4" id="KW-0762">Sugar transport</keyword>
<dbReference type="Pfam" id="PF02378">
    <property type="entry name" value="PTS_EIIC"/>
    <property type="match status" value="1"/>
</dbReference>
<evidence type="ECO:0000256" key="6">
    <source>
        <dbReference type="ARBA" id="ARBA00022683"/>
    </source>
</evidence>
<keyword evidence="5" id="KW-0808">Transferase</keyword>
<evidence type="ECO:0000256" key="2">
    <source>
        <dbReference type="ARBA" id="ARBA00022448"/>
    </source>
</evidence>
<dbReference type="InterPro" id="IPR003352">
    <property type="entry name" value="PTS_EIIC"/>
</dbReference>
<feature type="domain" description="PTS EIIB type-1" evidence="13">
    <location>
        <begin position="6"/>
        <end position="88"/>
    </location>
</feature>
<feature type="transmembrane region" description="Helical" evidence="12">
    <location>
        <begin position="414"/>
        <end position="431"/>
    </location>
</feature>
<evidence type="ECO:0000256" key="7">
    <source>
        <dbReference type="ARBA" id="ARBA00022692"/>
    </source>
</evidence>
<evidence type="ECO:0000256" key="3">
    <source>
        <dbReference type="ARBA" id="ARBA00022475"/>
    </source>
</evidence>
<evidence type="ECO:0000313" key="15">
    <source>
        <dbReference type="EMBL" id="MFC0179071.1"/>
    </source>
</evidence>
<feature type="transmembrane region" description="Helical" evidence="12">
    <location>
        <begin position="388"/>
        <end position="407"/>
    </location>
</feature>
<evidence type="ECO:0000259" key="13">
    <source>
        <dbReference type="PROSITE" id="PS51098"/>
    </source>
</evidence>
<evidence type="ECO:0000256" key="9">
    <source>
        <dbReference type="ARBA" id="ARBA00022989"/>
    </source>
</evidence>
<dbReference type="PANTHER" id="PTHR30175:SF1">
    <property type="entry name" value="PTS SYSTEM ARBUTIN-, CELLOBIOSE-, AND SALICIN-SPECIFIC EIIBC COMPONENT-RELATED"/>
    <property type="match status" value="1"/>
</dbReference>
<dbReference type="CDD" id="cd00212">
    <property type="entry name" value="PTS_IIB_glc"/>
    <property type="match status" value="1"/>
</dbReference>
<dbReference type="InterPro" id="IPR013013">
    <property type="entry name" value="PTS_EIIC_1"/>
</dbReference>
<evidence type="ECO:0000256" key="11">
    <source>
        <dbReference type="PROSITE-ProRule" id="PRU00421"/>
    </source>
</evidence>
<keyword evidence="8" id="KW-0418">Kinase</keyword>
<proteinExistence type="predicted"/>
<comment type="subcellular location">
    <subcellularLocation>
        <location evidence="1">Cell membrane</location>
        <topology evidence="1">Multi-pass membrane protein</topology>
    </subcellularLocation>
</comment>
<dbReference type="Proteomes" id="UP001589758">
    <property type="component" value="Unassembled WGS sequence"/>
</dbReference>
<accession>A0ABV6CA12</accession>
<feature type="active site" description="Phosphocysteine intermediate; for EIIB activity" evidence="11">
    <location>
        <position position="28"/>
    </location>
</feature>
<dbReference type="Gene3D" id="3.30.1360.60">
    <property type="entry name" value="Glucose permease domain IIB"/>
    <property type="match status" value="1"/>
</dbReference>
<evidence type="ECO:0000259" key="14">
    <source>
        <dbReference type="PROSITE" id="PS51103"/>
    </source>
</evidence>
<dbReference type="InterPro" id="IPR050558">
    <property type="entry name" value="PTS_Sugar-Specific_Components"/>
</dbReference>
<reference evidence="15 16" key="1">
    <citation type="submission" date="2024-09" db="EMBL/GenBank/DDBJ databases">
        <authorList>
            <person name="Sun Q."/>
            <person name="Mori K."/>
        </authorList>
    </citation>
    <scope>NUCLEOTIDE SEQUENCE [LARGE SCALE GENOMIC DNA]</scope>
    <source>
        <strain evidence="15 16">CCM 8545</strain>
    </source>
</reference>
<dbReference type="PROSITE" id="PS51098">
    <property type="entry name" value="PTS_EIIB_TYPE_1"/>
    <property type="match status" value="1"/>
</dbReference>
<dbReference type="PROSITE" id="PS01035">
    <property type="entry name" value="PTS_EIIB_TYPE_1_CYS"/>
    <property type="match status" value="1"/>
</dbReference>
<evidence type="ECO:0000256" key="10">
    <source>
        <dbReference type="ARBA" id="ARBA00023136"/>
    </source>
</evidence>
<organism evidence="15 16">
    <name type="scientific">Thorsellia kenyensis</name>
    <dbReference type="NCBI Taxonomy" id="1549888"/>
    <lineage>
        <taxon>Bacteria</taxon>
        <taxon>Pseudomonadati</taxon>
        <taxon>Pseudomonadota</taxon>
        <taxon>Gammaproteobacteria</taxon>
        <taxon>Enterobacterales</taxon>
        <taxon>Thorselliaceae</taxon>
        <taxon>Thorsellia</taxon>
    </lineage>
</organism>
<feature type="domain" description="PTS EIIC type-1" evidence="14">
    <location>
        <begin position="111"/>
        <end position="465"/>
    </location>
</feature>
<sequence>MAKDYQTLVKEIITLVGGNTNINSVVHCATRLRFNLKQTHLANIDAIKDLKGVLTAVLASGQFQIVIGNEVPEVYVALTKELALSSENHPHISIEDSVETKKKSIGSRLIDTISGVFAPVLGVMCASGLLKGIIAILMMKGVLIENSGTHLILNAVSDALFFFLPVLLGYSAAKTFGGNVFISMVLGGALIHPAVRGSVIDDTNLEFLFFKLTLIDYASSVLPIILAAYVSAHLERLFSKILPQAIKNFIGPMLVLLIVGPLTFLLIGPVANFLSFKLASGYQAVYSFSPVLGGGLIGALWQPLVIFGLHWSFIPIILNDYATVKTSFLDPMTQIAVMGQVGAAFGLLIRMLMTKDKVNSGLTASATLSGVFGITEPIIYGLTLPRKSPFVMGIIASACGGAIAGLLGVKGYTFSALGIFFLASTISPEGIGASFNAAVIGTCTAFGIGALLTVIFYRPKNKNKL</sequence>
<dbReference type="InterPro" id="IPR036878">
    <property type="entry name" value="Glu_permease_IIB"/>
</dbReference>
<feature type="transmembrane region" description="Helical" evidence="12">
    <location>
        <begin position="286"/>
        <end position="311"/>
    </location>
</feature>
<keyword evidence="16" id="KW-1185">Reference proteome</keyword>
<evidence type="ECO:0000256" key="8">
    <source>
        <dbReference type="ARBA" id="ARBA00022777"/>
    </source>
</evidence>